<dbReference type="GO" id="GO:0016491">
    <property type="term" value="F:oxidoreductase activity"/>
    <property type="evidence" value="ECO:0007669"/>
    <property type="project" value="UniProtKB-KW"/>
</dbReference>
<dbReference type="InterPro" id="IPR036291">
    <property type="entry name" value="NAD(P)-bd_dom_sf"/>
</dbReference>
<dbReference type="PANTHER" id="PTHR43618">
    <property type="entry name" value="7-ALPHA-HYDROXYSTEROID DEHYDROGENASE"/>
    <property type="match status" value="1"/>
</dbReference>
<evidence type="ECO:0000256" key="3">
    <source>
        <dbReference type="ARBA" id="ARBA00023002"/>
    </source>
</evidence>
<keyword evidence="2" id="KW-0521">NADP</keyword>
<dbReference type="PRINTS" id="PR00081">
    <property type="entry name" value="GDHRDH"/>
</dbReference>
<dbReference type="EMBL" id="MDDS01000014">
    <property type="protein sequence ID" value="ODP38450.1"/>
    <property type="molecule type" value="Genomic_DNA"/>
</dbReference>
<protein>
    <recommendedName>
        <fullName evidence="6">3-oxoacyl-ACP reductase</fullName>
    </recommendedName>
</protein>
<dbReference type="Proteomes" id="UP000094487">
    <property type="component" value="Unassembled WGS sequence"/>
</dbReference>
<gene>
    <name evidence="4" type="ORF">BFL28_13795</name>
</gene>
<accession>A0A1E3M085</accession>
<organism evidence="4 5">
    <name type="scientific">Sphingomonas turrisvirgatae</name>
    <dbReference type="NCBI Taxonomy" id="1888892"/>
    <lineage>
        <taxon>Bacteria</taxon>
        <taxon>Pseudomonadati</taxon>
        <taxon>Pseudomonadota</taxon>
        <taxon>Alphaproteobacteria</taxon>
        <taxon>Sphingomonadales</taxon>
        <taxon>Sphingomonadaceae</taxon>
        <taxon>Sphingomonas</taxon>
    </lineage>
</organism>
<reference evidence="4 5" key="1">
    <citation type="submission" date="2016-08" db="EMBL/GenBank/DDBJ databases">
        <title>Draft genome of the agarase producing Sphingomonas sp. MCT13.</title>
        <authorList>
            <person name="D'Andrea M.M."/>
            <person name="Rossolini G.M."/>
            <person name="Thaller M.C."/>
        </authorList>
    </citation>
    <scope>NUCLEOTIDE SEQUENCE [LARGE SCALE GENOMIC DNA]</scope>
    <source>
        <strain evidence="4 5">MCT13</strain>
    </source>
</reference>
<keyword evidence="5" id="KW-1185">Reference proteome</keyword>
<dbReference type="PRINTS" id="PR00080">
    <property type="entry name" value="SDRFAMILY"/>
</dbReference>
<proteinExistence type="inferred from homology"/>
<dbReference type="InterPro" id="IPR002347">
    <property type="entry name" value="SDR_fam"/>
</dbReference>
<evidence type="ECO:0000256" key="1">
    <source>
        <dbReference type="ARBA" id="ARBA00006484"/>
    </source>
</evidence>
<evidence type="ECO:0008006" key="6">
    <source>
        <dbReference type="Google" id="ProtNLM"/>
    </source>
</evidence>
<comment type="caution">
    <text evidence="4">The sequence shown here is derived from an EMBL/GenBank/DDBJ whole genome shotgun (WGS) entry which is preliminary data.</text>
</comment>
<dbReference type="FunFam" id="3.40.50.720:FF:000084">
    <property type="entry name" value="Short-chain dehydrogenase reductase"/>
    <property type="match status" value="1"/>
</dbReference>
<dbReference type="STRING" id="1888892.BFL28_13795"/>
<dbReference type="SUPFAM" id="SSF51735">
    <property type="entry name" value="NAD(P)-binding Rossmann-fold domains"/>
    <property type="match status" value="1"/>
</dbReference>
<dbReference type="Gene3D" id="3.40.50.720">
    <property type="entry name" value="NAD(P)-binding Rossmann-like Domain"/>
    <property type="match status" value="1"/>
</dbReference>
<dbReference type="RefSeq" id="WP_069319882.1">
    <property type="nucleotide sequence ID" value="NZ_MDDS01000014.1"/>
</dbReference>
<sequence>MSIASLFDVSGKVALVTGGSSGIGEMIATTLVRAGVTVFIAARKPDRLAEALARIGSHGTVEGTAVDLADPQGADRLTAALVERIDRLDILVNNAGATWGARFSEFPTSGWDRVMDLNVKATFLLSQALTPLLAKSSAEDDWSSVINVSSVASRHTDDAPSAAYGPSKAAVEQLTRVMARWLPNDRIRVNCIAPGWFPSRMNAPISEAYGAAWIERTPLKRFGRPEDIGALAVYLSSRASSFVNGQVIAIDGGWSA</sequence>
<comment type="similarity">
    <text evidence="1">Belongs to the short-chain dehydrogenases/reductases (SDR) family.</text>
</comment>
<dbReference type="PANTHER" id="PTHR43618:SF8">
    <property type="entry name" value="7ALPHA-HYDROXYSTEROID DEHYDROGENASE"/>
    <property type="match status" value="1"/>
</dbReference>
<dbReference type="AlphaFoldDB" id="A0A1E3M085"/>
<dbReference type="Pfam" id="PF13561">
    <property type="entry name" value="adh_short_C2"/>
    <property type="match status" value="1"/>
</dbReference>
<evidence type="ECO:0000256" key="2">
    <source>
        <dbReference type="ARBA" id="ARBA00022857"/>
    </source>
</evidence>
<dbReference type="OrthoDB" id="286404at2"/>
<evidence type="ECO:0000313" key="4">
    <source>
        <dbReference type="EMBL" id="ODP38450.1"/>
    </source>
</evidence>
<dbReference type="InterPro" id="IPR052178">
    <property type="entry name" value="Sec_Metab_Biosynth_SDR"/>
</dbReference>
<name>A0A1E3M085_9SPHN</name>
<evidence type="ECO:0000313" key="5">
    <source>
        <dbReference type="Proteomes" id="UP000094487"/>
    </source>
</evidence>
<keyword evidence="3" id="KW-0560">Oxidoreductase</keyword>